<sequence length="212" mass="24161">EFCRMVIRRGHLSVLEHESISVRFVIDRGVSHELVRHRLAAYSQESTRYCDYAGGVKFVIPPWIGLEAGHYERGANDRYPGVWDIGRDGANWQCGFASLPIDTRVWMFAMWSAEESYTSLRSASQWTPQQARSVLPNSLKTEIVMTANLREWRHVFSLRCAPSAHPQMREIMGPLLTSLRRQIPVIFDDLLGDKQQPKEVQDDGTKTESGGV</sequence>
<comment type="caution">
    <text evidence="1">The sequence shown here is derived from an EMBL/GenBank/DDBJ whole genome shotgun (WGS) entry which is preliminary data.</text>
</comment>
<dbReference type="GO" id="GO:0050797">
    <property type="term" value="F:thymidylate synthase (FAD) activity"/>
    <property type="evidence" value="ECO:0007669"/>
    <property type="project" value="InterPro"/>
</dbReference>
<accession>A0A0F9EVX1</accession>
<dbReference type="GO" id="GO:0070402">
    <property type="term" value="F:NADPH binding"/>
    <property type="evidence" value="ECO:0007669"/>
    <property type="project" value="TreeGrafter"/>
</dbReference>
<organism evidence="1">
    <name type="scientific">marine sediment metagenome</name>
    <dbReference type="NCBI Taxonomy" id="412755"/>
    <lineage>
        <taxon>unclassified sequences</taxon>
        <taxon>metagenomes</taxon>
        <taxon>ecological metagenomes</taxon>
    </lineage>
</organism>
<dbReference type="PANTHER" id="PTHR34934:SF1">
    <property type="entry name" value="FLAVIN-DEPENDENT THYMIDYLATE SYNTHASE"/>
    <property type="match status" value="1"/>
</dbReference>
<dbReference type="EMBL" id="LAZR01023512">
    <property type="protein sequence ID" value="KKL78273.1"/>
    <property type="molecule type" value="Genomic_DNA"/>
</dbReference>
<name>A0A0F9EVX1_9ZZZZ</name>
<dbReference type="CDD" id="cd20175">
    <property type="entry name" value="ThyX"/>
    <property type="match status" value="1"/>
</dbReference>
<evidence type="ECO:0008006" key="2">
    <source>
        <dbReference type="Google" id="ProtNLM"/>
    </source>
</evidence>
<dbReference type="PROSITE" id="PS51331">
    <property type="entry name" value="THYX"/>
    <property type="match status" value="1"/>
</dbReference>
<dbReference type="InterPro" id="IPR036098">
    <property type="entry name" value="Thymidylate_synthase_ThyX_sf"/>
</dbReference>
<dbReference type="PANTHER" id="PTHR34934">
    <property type="entry name" value="FLAVIN-DEPENDENT THYMIDYLATE SYNTHASE"/>
    <property type="match status" value="1"/>
</dbReference>
<evidence type="ECO:0000313" key="1">
    <source>
        <dbReference type="EMBL" id="KKL78273.1"/>
    </source>
</evidence>
<feature type="non-terminal residue" evidence="1">
    <location>
        <position position="1"/>
    </location>
</feature>
<proteinExistence type="predicted"/>
<dbReference type="SUPFAM" id="SSF69796">
    <property type="entry name" value="Thymidylate synthase-complementing protein Thy1"/>
    <property type="match status" value="1"/>
</dbReference>
<dbReference type="InterPro" id="IPR003669">
    <property type="entry name" value="Thymidylate_synthase_ThyX"/>
</dbReference>
<dbReference type="Gene3D" id="3.30.1360.170">
    <property type="match status" value="1"/>
</dbReference>
<dbReference type="Pfam" id="PF02511">
    <property type="entry name" value="Thy1"/>
    <property type="match status" value="1"/>
</dbReference>
<reference evidence="1" key="1">
    <citation type="journal article" date="2015" name="Nature">
        <title>Complex archaea that bridge the gap between prokaryotes and eukaryotes.</title>
        <authorList>
            <person name="Spang A."/>
            <person name="Saw J.H."/>
            <person name="Jorgensen S.L."/>
            <person name="Zaremba-Niedzwiedzka K."/>
            <person name="Martijn J."/>
            <person name="Lind A.E."/>
            <person name="van Eijk R."/>
            <person name="Schleper C."/>
            <person name="Guy L."/>
            <person name="Ettema T.J."/>
        </authorList>
    </citation>
    <scope>NUCLEOTIDE SEQUENCE</scope>
</reference>
<gene>
    <name evidence="1" type="ORF">LCGC14_2026500</name>
</gene>
<dbReference type="GO" id="GO:0004799">
    <property type="term" value="F:thymidylate synthase activity"/>
    <property type="evidence" value="ECO:0007669"/>
    <property type="project" value="TreeGrafter"/>
</dbReference>
<dbReference type="AlphaFoldDB" id="A0A0F9EVX1"/>
<protein>
    <recommendedName>
        <fullName evidence="2">Thymidylate synthase (FAD)</fullName>
    </recommendedName>
</protein>
<dbReference type="GO" id="GO:0006231">
    <property type="term" value="P:dTMP biosynthetic process"/>
    <property type="evidence" value="ECO:0007669"/>
    <property type="project" value="InterPro"/>
</dbReference>
<dbReference type="GO" id="GO:0050660">
    <property type="term" value="F:flavin adenine dinucleotide binding"/>
    <property type="evidence" value="ECO:0007669"/>
    <property type="project" value="InterPro"/>
</dbReference>